<name>A0A1I1IGQ5_NATHA</name>
<organism evidence="3 4">
    <name type="scientific">Natronobacterium haloterrestre</name>
    <name type="common">Halobiforma haloterrestris</name>
    <dbReference type="NCBI Taxonomy" id="148448"/>
    <lineage>
        <taxon>Archaea</taxon>
        <taxon>Methanobacteriati</taxon>
        <taxon>Methanobacteriota</taxon>
        <taxon>Stenosarchaea group</taxon>
        <taxon>Halobacteria</taxon>
        <taxon>Halobacteriales</taxon>
        <taxon>Natrialbaceae</taxon>
        <taxon>Natronobacterium</taxon>
    </lineage>
</organism>
<evidence type="ECO:0000313" key="4">
    <source>
        <dbReference type="Proteomes" id="UP000199161"/>
    </source>
</evidence>
<dbReference type="InterPro" id="IPR006869">
    <property type="entry name" value="DUF547"/>
</dbReference>
<gene>
    <name evidence="3" type="ORF">SAMN05444422_10733</name>
</gene>
<feature type="compositionally biased region" description="Basic and acidic residues" evidence="1">
    <location>
        <begin position="1"/>
        <end position="20"/>
    </location>
</feature>
<dbReference type="EMBL" id="FOKW01000007">
    <property type="protein sequence ID" value="SFC32943.1"/>
    <property type="molecule type" value="Genomic_DNA"/>
</dbReference>
<feature type="region of interest" description="Disordered" evidence="1">
    <location>
        <begin position="1"/>
        <end position="30"/>
    </location>
</feature>
<accession>A0A1I1IGQ5</accession>
<dbReference type="OrthoDB" id="201798at2157"/>
<keyword evidence="4" id="KW-1185">Reference proteome</keyword>
<dbReference type="Proteomes" id="UP000199161">
    <property type="component" value="Unassembled WGS sequence"/>
</dbReference>
<reference evidence="4" key="1">
    <citation type="submission" date="2016-10" db="EMBL/GenBank/DDBJ databases">
        <authorList>
            <person name="Varghese N."/>
            <person name="Submissions S."/>
        </authorList>
    </citation>
    <scope>NUCLEOTIDE SEQUENCE [LARGE SCALE GENOMIC DNA]</scope>
    <source>
        <strain evidence="4">DSM 13078</strain>
    </source>
</reference>
<evidence type="ECO:0000259" key="2">
    <source>
        <dbReference type="Pfam" id="PF04784"/>
    </source>
</evidence>
<sequence>MTDPLDGRDDGVGRRSRAGDRPPSTDPTTLARELLERVGRGEPADDHLRTLADLSRAALEPLRSDRRAALAFWLNAYNAAAQLLLERNPELFDSRWRFFRAEALTVAGVGLSLDDIEHGVLRSGRSKYGLGYLPRLSRSGLPKAHRLEPDPRIHFALNCGAASCPLIRSYGPETVDAALDEATRTHLEATVDYDPDRDRVRVPRYCLWFLGDFGGRSGLYAFLREFDQLPEGVKPSLRFRSYDWTKTPRLFA</sequence>
<dbReference type="Pfam" id="PF04784">
    <property type="entry name" value="DUF547"/>
    <property type="match status" value="1"/>
</dbReference>
<protein>
    <recommendedName>
        <fullName evidence="2">DUF547 domain-containing protein</fullName>
    </recommendedName>
</protein>
<dbReference type="AlphaFoldDB" id="A0A1I1IGQ5"/>
<dbReference type="PANTHER" id="PTHR46361:SF3">
    <property type="entry name" value="ELECTRON CARRIER_ PROTEIN DISULFIDE OXIDOREDUCTASE"/>
    <property type="match status" value="1"/>
</dbReference>
<proteinExistence type="predicted"/>
<evidence type="ECO:0000313" key="3">
    <source>
        <dbReference type="EMBL" id="SFC32943.1"/>
    </source>
</evidence>
<dbReference type="RefSeq" id="WP_089788852.1">
    <property type="nucleotide sequence ID" value="NZ_FOKW01000007.1"/>
</dbReference>
<evidence type="ECO:0000256" key="1">
    <source>
        <dbReference type="SAM" id="MobiDB-lite"/>
    </source>
</evidence>
<feature type="domain" description="DUF547" evidence="2">
    <location>
        <begin position="65"/>
        <end position="186"/>
    </location>
</feature>
<dbReference type="PANTHER" id="PTHR46361">
    <property type="entry name" value="ELECTRON CARRIER/ PROTEIN DISULFIDE OXIDOREDUCTASE"/>
    <property type="match status" value="1"/>
</dbReference>